<dbReference type="KEGG" id="pry:Prubr_42530"/>
<dbReference type="EMBL" id="AP023359">
    <property type="protein sequence ID" value="BCJ67232.1"/>
    <property type="molecule type" value="Genomic_DNA"/>
</dbReference>
<gene>
    <name evidence="1" type="ORF">Prubr_42530</name>
</gene>
<evidence type="ECO:0000313" key="2">
    <source>
        <dbReference type="Proteomes" id="UP000680866"/>
    </source>
</evidence>
<name>A0A810N1D5_9ACTN</name>
<keyword evidence="2" id="KW-1185">Reference proteome</keyword>
<reference evidence="1" key="1">
    <citation type="submission" date="2020-08" db="EMBL/GenBank/DDBJ databases">
        <title>Whole genome shotgun sequence of Polymorphospora rubra NBRC 101157.</title>
        <authorList>
            <person name="Komaki H."/>
            <person name="Tamura T."/>
        </authorList>
    </citation>
    <scope>NUCLEOTIDE SEQUENCE</scope>
    <source>
        <strain evidence="1">NBRC 101157</strain>
    </source>
</reference>
<proteinExistence type="predicted"/>
<dbReference type="Proteomes" id="UP000680866">
    <property type="component" value="Chromosome"/>
</dbReference>
<sequence>MTTTKDAVKAMDIQRWMRRTHLFEFIGISSADGGPADLAAAEAFNPSWTVAVKGRGDPPYRSTDGG</sequence>
<organism evidence="1 2">
    <name type="scientific">Polymorphospora rubra</name>
    <dbReference type="NCBI Taxonomy" id="338584"/>
    <lineage>
        <taxon>Bacteria</taxon>
        <taxon>Bacillati</taxon>
        <taxon>Actinomycetota</taxon>
        <taxon>Actinomycetes</taxon>
        <taxon>Micromonosporales</taxon>
        <taxon>Micromonosporaceae</taxon>
        <taxon>Polymorphospora</taxon>
    </lineage>
</organism>
<accession>A0A810N1D5</accession>
<dbReference type="AlphaFoldDB" id="A0A810N1D5"/>
<protein>
    <submittedName>
        <fullName evidence="1">Uncharacterized protein</fullName>
    </submittedName>
</protein>
<evidence type="ECO:0000313" key="1">
    <source>
        <dbReference type="EMBL" id="BCJ67232.1"/>
    </source>
</evidence>